<proteinExistence type="predicted"/>
<evidence type="ECO:0008006" key="3">
    <source>
        <dbReference type="Google" id="ProtNLM"/>
    </source>
</evidence>
<dbReference type="PANTHER" id="PTHR31286">
    <property type="entry name" value="GLYCINE-RICH CELL WALL STRUCTURAL PROTEIN 1.8-LIKE"/>
    <property type="match status" value="1"/>
</dbReference>
<dbReference type="InterPro" id="IPR040256">
    <property type="entry name" value="At4g02000-like"/>
</dbReference>
<dbReference type="Proteomes" id="UP000734854">
    <property type="component" value="Unassembled WGS sequence"/>
</dbReference>
<evidence type="ECO:0000313" key="1">
    <source>
        <dbReference type="EMBL" id="KAG6476320.1"/>
    </source>
</evidence>
<evidence type="ECO:0000313" key="2">
    <source>
        <dbReference type="Proteomes" id="UP000734854"/>
    </source>
</evidence>
<dbReference type="AlphaFoldDB" id="A0A8J5EXI9"/>
<dbReference type="EMBL" id="JACMSC010000018">
    <property type="protein sequence ID" value="KAG6476320.1"/>
    <property type="molecule type" value="Genomic_DNA"/>
</dbReference>
<dbReference type="PANTHER" id="PTHR31286:SF179">
    <property type="entry name" value="RNASE H TYPE-1 DOMAIN-CONTAINING PROTEIN"/>
    <property type="match status" value="1"/>
</dbReference>
<gene>
    <name evidence="1" type="ORF">ZIOFF_065559</name>
</gene>
<accession>A0A8J5EXI9</accession>
<organism evidence="1 2">
    <name type="scientific">Zingiber officinale</name>
    <name type="common">Ginger</name>
    <name type="synonym">Amomum zingiber</name>
    <dbReference type="NCBI Taxonomy" id="94328"/>
    <lineage>
        <taxon>Eukaryota</taxon>
        <taxon>Viridiplantae</taxon>
        <taxon>Streptophyta</taxon>
        <taxon>Embryophyta</taxon>
        <taxon>Tracheophyta</taxon>
        <taxon>Spermatophyta</taxon>
        <taxon>Magnoliopsida</taxon>
        <taxon>Liliopsida</taxon>
        <taxon>Zingiberales</taxon>
        <taxon>Zingiberaceae</taxon>
        <taxon>Zingiber</taxon>
    </lineage>
</organism>
<reference evidence="1 2" key="1">
    <citation type="submission" date="2020-08" db="EMBL/GenBank/DDBJ databases">
        <title>Plant Genome Project.</title>
        <authorList>
            <person name="Zhang R.-G."/>
        </authorList>
    </citation>
    <scope>NUCLEOTIDE SEQUENCE [LARGE SCALE GENOMIC DNA]</scope>
    <source>
        <tissue evidence="1">Rhizome</tissue>
    </source>
</reference>
<name>A0A8J5EXI9_ZINOF</name>
<sequence length="175" mass="19475">MAAGAHIPLVPDLHAFPPLYISTPKPLEAPLASSRAPDFALPTSYAVTLRLASPRASKKSFKDVWVHFPDLPIHMFEKSSLFSAASIIGKPIKIDEVTADGSRLFMASVCIEIDLLKLKVEDFWIGIRDEKRLQRVVYEKHPVYCVQCSHLGHSEEDCYAFGNKPKPIWMGDGKG</sequence>
<protein>
    <recommendedName>
        <fullName evidence="3">DUF4283 domain-containing protein</fullName>
    </recommendedName>
</protein>
<comment type="caution">
    <text evidence="1">The sequence shown here is derived from an EMBL/GenBank/DDBJ whole genome shotgun (WGS) entry which is preliminary data.</text>
</comment>
<keyword evidence="2" id="KW-1185">Reference proteome</keyword>